<dbReference type="EMBL" id="JARYTV010000002">
    <property type="protein sequence ID" value="MDH7959414.1"/>
    <property type="molecule type" value="Genomic_DNA"/>
</dbReference>
<keyword evidence="1 2" id="KW-0732">Signal</keyword>
<organism evidence="3 4">
    <name type="scientific">Lactococcus garvieae</name>
    <dbReference type="NCBI Taxonomy" id="1363"/>
    <lineage>
        <taxon>Bacteria</taxon>
        <taxon>Bacillati</taxon>
        <taxon>Bacillota</taxon>
        <taxon>Bacilli</taxon>
        <taxon>Lactobacillales</taxon>
        <taxon>Streptococcaceae</taxon>
        <taxon>Lactococcus</taxon>
    </lineage>
</organism>
<dbReference type="Gene3D" id="3.80.10.10">
    <property type="entry name" value="Ribonuclease Inhibitor"/>
    <property type="match status" value="1"/>
</dbReference>
<proteinExistence type="predicted"/>
<sequence length="608" mass="68172">MKQKNKFQRMVSFFCTLFIITFTFLFFMPSVSALDNDENMQQEDNSELQLSQDASIQMSSSQKNKLQTKNVASGDFGSSKWRIDDSGCLHIGEGVFPPSVGVVTPWLDWSDQINSIIIEGKVTLSKNSSYLFYGLNNVKTISGLSNMDASQVTTMNSMFRNTSSLMELDLSSFETPNVKDMSYMFYGATSLTELNLSNFNTSEVTTMSNMFYGTSSLTELNLSNFNTSKVKDMSYMFQYTNSLEKLNVSNFDTSGVTRMVAMFNGINHVTELDLSHFDTSKVTSMSSMFYGAYSLTELDLSNFDTSKVTTMSDMFGNTRNLSQLRLGENFEFKGNAGLPSVPTSDEYNGKWRNVASGTGDNPNGNNIWTSGELMTNYSGMRDADTYVWQKKSFITEYYYDTEGNSLKDPVVTEMDSMTFTPHPEKFEEISDILYLYKGWLEEQPESGASIHEGNPPSTTVEATYYYVYEKADKFINVTIPTEIVFGTEDHSKKITSKNYNIKNNSNDVDLQMTLATFDKVNSDIQLLDEATPDPSGKENSARLDLLVGGKIALSSLNEKVSEQELGNIQSGKTTTLALTGTYFGDLSERHKVEYKTNLKFKAQAKVEN</sequence>
<dbReference type="PANTHER" id="PTHR24373">
    <property type="entry name" value="SLIT RELATED LEUCINE-RICH REPEAT NEURONAL PROTEIN"/>
    <property type="match status" value="1"/>
</dbReference>
<feature type="chain" id="PRO_5041285931" evidence="2">
    <location>
        <begin position="34"/>
        <end position="608"/>
    </location>
</feature>
<name>A0AA43PFK4_9LACT</name>
<reference evidence="3" key="1">
    <citation type="submission" date="2023-04" db="EMBL/GenBank/DDBJ databases">
        <title>Genomic analysis of Lactococcus garvieae isolates.</title>
        <authorList>
            <person name="Zhanghang C."/>
        </authorList>
    </citation>
    <scope>NUCLEOTIDE SEQUENCE</scope>
    <source>
        <strain evidence="3">ZB-1</strain>
    </source>
</reference>
<evidence type="ECO:0000256" key="1">
    <source>
        <dbReference type="ARBA" id="ARBA00022729"/>
    </source>
</evidence>
<dbReference type="GO" id="GO:0031012">
    <property type="term" value="C:extracellular matrix"/>
    <property type="evidence" value="ECO:0007669"/>
    <property type="project" value="TreeGrafter"/>
</dbReference>
<dbReference type="AlphaFoldDB" id="A0AA43PFK4"/>
<dbReference type="Pfam" id="PF03382">
    <property type="entry name" value="DUF285"/>
    <property type="match status" value="1"/>
</dbReference>
<dbReference type="InterPro" id="IPR011889">
    <property type="entry name" value="Liste_lipo_26"/>
</dbReference>
<evidence type="ECO:0000256" key="2">
    <source>
        <dbReference type="SAM" id="SignalP"/>
    </source>
</evidence>
<dbReference type="NCBIfam" id="TIGR02167">
    <property type="entry name" value="Liste_lipo_26"/>
    <property type="match status" value="6"/>
</dbReference>
<dbReference type="InterPro" id="IPR032675">
    <property type="entry name" value="LRR_dom_sf"/>
</dbReference>
<protein>
    <submittedName>
        <fullName evidence="3">BspA family leucine-rich repeat surface protein</fullName>
    </submittedName>
</protein>
<dbReference type="InterPro" id="IPR005046">
    <property type="entry name" value="DUF285"/>
</dbReference>
<dbReference type="PANTHER" id="PTHR24373:SF370">
    <property type="entry name" value="FISH-LIPS, ISOFORM E"/>
    <property type="match status" value="1"/>
</dbReference>
<dbReference type="RefSeq" id="WP_281162238.1">
    <property type="nucleotide sequence ID" value="NZ_JARYTV010000002.1"/>
</dbReference>
<evidence type="ECO:0000313" key="3">
    <source>
        <dbReference type="EMBL" id="MDH7959414.1"/>
    </source>
</evidence>
<dbReference type="SUPFAM" id="SSF52058">
    <property type="entry name" value="L domain-like"/>
    <property type="match status" value="1"/>
</dbReference>
<dbReference type="Proteomes" id="UP001157396">
    <property type="component" value="Unassembled WGS sequence"/>
</dbReference>
<evidence type="ECO:0000313" key="4">
    <source>
        <dbReference type="Proteomes" id="UP001157396"/>
    </source>
</evidence>
<accession>A0AA43PFK4</accession>
<gene>
    <name evidence="3" type="ORF">QHR29_02890</name>
</gene>
<feature type="signal peptide" evidence="2">
    <location>
        <begin position="1"/>
        <end position="33"/>
    </location>
</feature>
<comment type="caution">
    <text evidence="3">The sequence shown here is derived from an EMBL/GenBank/DDBJ whole genome shotgun (WGS) entry which is preliminary data.</text>
</comment>
<dbReference type="GO" id="GO:0005615">
    <property type="term" value="C:extracellular space"/>
    <property type="evidence" value="ECO:0007669"/>
    <property type="project" value="TreeGrafter"/>
</dbReference>
<dbReference type="InterPro" id="IPR050328">
    <property type="entry name" value="Dev_Immune_Receptor"/>
</dbReference>